<feature type="transmembrane region" description="Helical" evidence="1">
    <location>
        <begin position="446"/>
        <end position="464"/>
    </location>
</feature>
<keyword evidence="1" id="KW-1133">Transmembrane helix</keyword>
<accession>A0A066U5N9</accession>
<feature type="transmembrane region" description="Helical" evidence="1">
    <location>
        <begin position="121"/>
        <end position="141"/>
    </location>
</feature>
<sequence length="466" mass="50831">MRTLAQLVTAAAVAVGYIAAWLSIAAGAALHDRDAFLDAPAQVAAFRAALDQRADTTPVSNWFNKHAAPDSAARASISRAYGHATTGDFDGARRDIRDIDTEVMAGQRTLEERSAESWGRALPWLVTDVPLAAAALVFRLRRRTVNAKTVALIRQYALAKRWWLRPVFLLVSGLCWALLLGGILAIYPIARGGRIDWLAAVLPTLPAGYYGLRYARPRTARSAAAVLRSEDREPVLYLRGFGDDPASAVVDRLPSETWMQSLLTVHTREEQLIGALRAFGPVIAVGRPGERLPRLGAARFYLPEDDWRAGVLELMTVSQLIVLRLGEGPSVWWEVEQAIAMRQPRKLVILLPGGRWDLAARLDKLLCKPSGSKPEPGKWTASVIVFDDDWTPHVQAVGPAPGETNVRGTPAFYVACALQAALARIGVRKRLLYRIGGSALPAYGKFLLFVLAAALVLGIMRTIFPG</sequence>
<dbReference type="EMBL" id="JMQI01000019">
    <property type="protein sequence ID" value="KDN22415.1"/>
    <property type="molecule type" value="Genomic_DNA"/>
</dbReference>
<dbReference type="AlphaFoldDB" id="A0A066U5N9"/>
<comment type="caution">
    <text evidence="2">The sequence shown here is derived from an EMBL/GenBank/DDBJ whole genome shotgun (WGS) entry which is preliminary data.</text>
</comment>
<evidence type="ECO:0000313" key="2">
    <source>
        <dbReference type="EMBL" id="KDN22415.1"/>
    </source>
</evidence>
<dbReference type="RefSeq" id="WP_051735862.1">
    <property type="nucleotide sequence ID" value="NZ_JMQI01000019.1"/>
</dbReference>
<protein>
    <recommendedName>
        <fullName evidence="4">Transferase</fullName>
    </recommendedName>
</protein>
<keyword evidence="3" id="KW-1185">Reference proteome</keyword>
<reference evidence="2 3" key="1">
    <citation type="submission" date="2014-05" db="EMBL/GenBank/DDBJ databases">
        <title>Draft genome sequence of Amycolatopsis rifamycinica DSM 46095.</title>
        <authorList>
            <person name="Lal R."/>
            <person name="Saxena A."/>
            <person name="Kumari R."/>
            <person name="Mukherjee U."/>
            <person name="Singh P."/>
            <person name="Sangwan N."/>
            <person name="Mahato N.K."/>
        </authorList>
    </citation>
    <scope>NUCLEOTIDE SEQUENCE [LARGE SCALE GENOMIC DNA]</scope>
    <source>
        <strain evidence="2 3">DSM 46095</strain>
    </source>
</reference>
<feature type="transmembrane region" description="Helical" evidence="1">
    <location>
        <begin position="162"/>
        <end position="189"/>
    </location>
</feature>
<dbReference type="eggNOG" id="ENOG5033KHB">
    <property type="taxonomic scope" value="Bacteria"/>
</dbReference>
<dbReference type="STRING" id="287986.DV20_09155"/>
<gene>
    <name evidence="2" type="ORF">DV20_09155</name>
</gene>
<evidence type="ECO:0008006" key="4">
    <source>
        <dbReference type="Google" id="ProtNLM"/>
    </source>
</evidence>
<name>A0A066U5N9_9PSEU</name>
<dbReference type="OrthoDB" id="7107981at2"/>
<organism evidence="2 3">
    <name type="scientific">Amycolatopsis rifamycinica</name>
    <dbReference type="NCBI Taxonomy" id="287986"/>
    <lineage>
        <taxon>Bacteria</taxon>
        <taxon>Bacillati</taxon>
        <taxon>Actinomycetota</taxon>
        <taxon>Actinomycetes</taxon>
        <taxon>Pseudonocardiales</taxon>
        <taxon>Pseudonocardiaceae</taxon>
        <taxon>Amycolatopsis</taxon>
    </lineage>
</organism>
<keyword evidence="1" id="KW-0472">Membrane</keyword>
<proteinExistence type="predicted"/>
<evidence type="ECO:0000256" key="1">
    <source>
        <dbReference type="SAM" id="Phobius"/>
    </source>
</evidence>
<evidence type="ECO:0000313" key="3">
    <source>
        <dbReference type="Proteomes" id="UP000027345"/>
    </source>
</evidence>
<keyword evidence="1" id="KW-0812">Transmembrane</keyword>
<feature type="transmembrane region" description="Helical" evidence="1">
    <location>
        <begin position="195"/>
        <end position="212"/>
    </location>
</feature>
<dbReference type="Proteomes" id="UP000027345">
    <property type="component" value="Unassembled WGS sequence"/>
</dbReference>